<accession>A0A0A9EWD4</accession>
<feature type="chain" id="PRO_5002047119" evidence="1">
    <location>
        <begin position="19"/>
        <end position="49"/>
    </location>
</feature>
<organism evidence="2">
    <name type="scientific">Arundo donax</name>
    <name type="common">Giant reed</name>
    <name type="synonym">Donax arundinaceus</name>
    <dbReference type="NCBI Taxonomy" id="35708"/>
    <lineage>
        <taxon>Eukaryota</taxon>
        <taxon>Viridiplantae</taxon>
        <taxon>Streptophyta</taxon>
        <taxon>Embryophyta</taxon>
        <taxon>Tracheophyta</taxon>
        <taxon>Spermatophyta</taxon>
        <taxon>Magnoliopsida</taxon>
        <taxon>Liliopsida</taxon>
        <taxon>Poales</taxon>
        <taxon>Poaceae</taxon>
        <taxon>PACMAD clade</taxon>
        <taxon>Arundinoideae</taxon>
        <taxon>Arundineae</taxon>
        <taxon>Arundo</taxon>
    </lineage>
</organism>
<sequence>MSQHFPLVLLNLMLGTLAQRYKIHQCQVRTIRMLLFKQKNTFWLVTFFK</sequence>
<proteinExistence type="predicted"/>
<dbReference type="AlphaFoldDB" id="A0A0A9EWD4"/>
<evidence type="ECO:0000256" key="1">
    <source>
        <dbReference type="SAM" id="SignalP"/>
    </source>
</evidence>
<reference evidence="2" key="2">
    <citation type="journal article" date="2015" name="Data Brief">
        <title>Shoot transcriptome of the giant reed, Arundo donax.</title>
        <authorList>
            <person name="Barrero R.A."/>
            <person name="Guerrero F.D."/>
            <person name="Moolhuijzen P."/>
            <person name="Goolsby J.A."/>
            <person name="Tidwell J."/>
            <person name="Bellgard S.E."/>
            <person name="Bellgard M.I."/>
        </authorList>
    </citation>
    <scope>NUCLEOTIDE SEQUENCE</scope>
    <source>
        <tissue evidence="2">Shoot tissue taken approximately 20 cm above the soil surface</tissue>
    </source>
</reference>
<dbReference type="EMBL" id="GBRH01195735">
    <property type="protein sequence ID" value="JAE02161.1"/>
    <property type="molecule type" value="Transcribed_RNA"/>
</dbReference>
<keyword evidence="1" id="KW-0732">Signal</keyword>
<feature type="signal peptide" evidence="1">
    <location>
        <begin position="1"/>
        <end position="18"/>
    </location>
</feature>
<reference evidence="2" key="1">
    <citation type="submission" date="2014-09" db="EMBL/GenBank/DDBJ databases">
        <authorList>
            <person name="Magalhaes I.L.F."/>
            <person name="Oliveira U."/>
            <person name="Santos F.R."/>
            <person name="Vidigal T.H.D.A."/>
            <person name="Brescovit A.D."/>
            <person name="Santos A.J."/>
        </authorList>
    </citation>
    <scope>NUCLEOTIDE SEQUENCE</scope>
    <source>
        <tissue evidence="2">Shoot tissue taken approximately 20 cm above the soil surface</tissue>
    </source>
</reference>
<protein>
    <submittedName>
        <fullName evidence="2">Pco121713</fullName>
    </submittedName>
</protein>
<evidence type="ECO:0000313" key="2">
    <source>
        <dbReference type="EMBL" id="JAE02161.1"/>
    </source>
</evidence>
<name>A0A0A9EWD4_ARUDO</name>